<gene>
    <name evidence="1" type="ORF">AXG93_2556s1020</name>
</gene>
<evidence type="ECO:0000313" key="2">
    <source>
        <dbReference type="Proteomes" id="UP000077202"/>
    </source>
</evidence>
<name>A0A176VET9_MARPO</name>
<dbReference type="EMBL" id="LVLJ01003999">
    <property type="protein sequence ID" value="OAE18831.1"/>
    <property type="molecule type" value="Genomic_DNA"/>
</dbReference>
<dbReference type="Proteomes" id="UP000077202">
    <property type="component" value="Unassembled WGS sequence"/>
</dbReference>
<sequence length="244" mass="27315">MGRSLGLQLSALKVSELRLIAYRNELIAAKLEFLLWGWNWVCAAMVQEWHDGRASKAEGLRGNPAIWTIEDWAKILGPCAREDGDYTFDNNSVKMTRAKEKTFAPLFKKSRSCKNGYQTTKYVELADTAEDPNLLEELEDRVVKDVGRTMTEQPPMTSGQVSSGIVDLDCGERPSAEEPKSAGLSAADMLDDRVIPLLRYLDRKMAKYTELAIAGSYVELVRTRTRARVATSVEIAERMASLTF</sequence>
<dbReference type="AlphaFoldDB" id="A0A176VET9"/>
<organism evidence="1 2">
    <name type="scientific">Marchantia polymorpha subsp. ruderalis</name>
    <dbReference type="NCBI Taxonomy" id="1480154"/>
    <lineage>
        <taxon>Eukaryota</taxon>
        <taxon>Viridiplantae</taxon>
        <taxon>Streptophyta</taxon>
        <taxon>Embryophyta</taxon>
        <taxon>Marchantiophyta</taxon>
        <taxon>Marchantiopsida</taxon>
        <taxon>Marchantiidae</taxon>
        <taxon>Marchantiales</taxon>
        <taxon>Marchantiaceae</taxon>
        <taxon>Marchantia</taxon>
    </lineage>
</organism>
<keyword evidence="2" id="KW-1185">Reference proteome</keyword>
<proteinExistence type="predicted"/>
<reference evidence="1" key="1">
    <citation type="submission" date="2016-03" db="EMBL/GenBank/DDBJ databases">
        <title>Mechanisms controlling the formation of the plant cell surface in tip-growing cells are functionally conserved among land plants.</title>
        <authorList>
            <person name="Honkanen S."/>
            <person name="Jones V.A."/>
            <person name="Morieri G."/>
            <person name="Champion C."/>
            <person name="Hetherington A.J."/>
            <person name="Kelly S."/>
            <person name="Saint-Marcoux D."/>
            <person name="Proust H."/>
            <person name="Prescott H."/>
            <person name="Dolan L."/>
        </authorList>
    </citation>
    <scope>NUCLEOTIDE SEQUENCE [LARGE SCALE GENOMIC DNA]</scope>
    <source>
        <tissue evidence="1">Whole gametophyte</tissue>
    </source>
</reference>
<accession>A0A176VET9</accession>
<evidence type="ECO:0000313" key="1">
    <source>
        <dbReference type="EMBL" id="OAE18831.1"/>
    </source>
</evidence>
<protein>
    <submittedName>
        <fullName evidence="1">Uncharacterized protein</fullName>
    </submittedName>
</protein>
<comment type="caution">
    <text evidence="1">The sequence shown here is derived from an EMBL/GenBank/DDBJ whole genome shotgun (WGS) entry which is preliminary data.</text>
</comment>